<dbReference type="RefSeq" id="WP_311674312.1">
    <property type="nucleotide sequence ID" value="NZ_JACHBW010000016.1"/>
</dbReference>
<proteinExistence type="predicted"/>
<dbReference type="InterPro" id="IPR010985">
    <property type="entry name" value="Ribbon_hlx_hlx"/>
</dbReference>
<organism evidence="1 2">
    <name type="scientific">Paraburkholderia bannensis</name>
    <dbReference type="NCBI Taxonomy" id="765414"/>
    <lineage>
        <taxon>Bacteria</taxon>
        <taxon>Pseudomonadati</taxon>
        <taxon>Pseudomonadota</taxon>
        <taxon>Betaproteobacteria</taxon>
        <taxon>Burkholderiales</taxon>
        <taxon>Burkholderiaceae</taxon>
        <taxon>Paraburkholderia</taxon>
    </lineage>
</organism>
<dbReference type="SUPFAM" id="SSF47598">
    <property type="entry name" value="Ribbon-helix-helix"/>
    <property type="match status" value="1"/>
</dbReference>
<dbReference type="EMBL" id="JACHBW010000016">
    <property type="protein sequence ID" value="MBB6105290.1"/>
    <property type="molecule type" value="Genomic_DNA"/>
</dbReference>
<sequence>MRAIHADESTEYTLGRKKSAEKLKVVAVRVDPAIERRLRLLAETTGRKPSYFLQQLIEGGLGALEQQWLPADVLAQVRAGTVPDPASSHSVPDLFGDLEQ</sequence>
<evidence type="ECO:0000313" key="2">
    <source>
        <dbReference type="Proteomes" id="UP000571554"/>
    </source>
</evidence>
<accession>A0A7W9U3J5</accession>
<comment type="caution">
    <text evidence="1">The sequence shown here is derived from an EMBL/GenBank/DDBJ whole genome shotgun (WGS) entry which is preliminary data.</text>
</comment>
<evidence type="ECO:0000313" key="1">
    <source>
        <dbReference type="EMBL" id="MBB6105290.1"/>
    </source>
</evidence>
<dbReference type="GO" id="GO:0006355">
    <property type="term" value="P:regulation of DNA-templated transcription"/>
    <property type="evidence" value="ECO:0007669"/>
    <property type="project" value="InterPro"/>
</dbReference>
<name>A0A7W9U3J5_9BURK</name>
<keyword evidence="2" id="KW-1185">Reference proteome</keyword>
<dbReference type="Proteomes" id="UP000571554">
    <property type="component" value="Unassembled WGS sequence"/>
</dbReference>
<dbReference type="AlphaFoldDB" id="A0A7W9U3J5"/>
<protein>
    <submittedName>
        <fullName evidence="1">RHH-type rel operon transcriptional repressor/antitoxin RelB</fullName>
    </submittedName>
</protein>
<reference evidence="1 2" key="1">
    <citation type="submission" date="2020-08" db="EMBL/GenBank/DDBJ databases">
        <title>Above-ground endophytic microbial communities from plants in different locations in the United States.</title>
        <authorList>
            <person name="Frank C."/>
        </authorList>
    </citation>
    <scope>NUCLEOTIDE SEQUENCE [LARGE SCALE GENOMIC DNA]</scope>
    <source>
        <strain evidence="1 2">WP4_2_2</strain>
    </source>
</reference>
<gene>
    <name evidence="1" type="ORF">F4827_005156</name>
</gene>